<protein>
    <submittedName>
        <fullName evidence="3">Polymer-forming cytoskeletal protein</fullName>
    </submittedName>
</protein>
<dbReference type="Proteomes" id="UP000654720">
    <property type="component" value="Chromosome"/>
</dbReference>
<dbReference type="Pfam" id="PF04519">
    <property type="entry name" value="Bactofilin"/>
    <property type="match status" value="1"/>
</dbReference>
<dbReference type="EMBL" id="CP069450">
    <property type="protein sequence ID" value="QRO48449.1"/>
    <property type="molecule type" value="Genomic_DNA"/>
</dbReference>
<comment type="similarity">
    <text evidence="1">Belongs to the bactofilin family.</text>
</comment>
<dbReference type="RefSeq" id="WP_051465826.1">
    <property type="nucleotide sequence ID" value="NZ_CAJKXH010000024.1"/>
</dbReference>
<dbReference type="InterPro" id="IPR007607">
    <property type="entry name" value="BacA/B"/>
</dbReference>
<evidence type="ECO:0000313" key="3">
    <source>
        <dbReference type="EMBL" id="RGY17246.1"/>
    </source>
</evidence>
<dbReference type="GeneID" id="93098975"/>
<reference evidence="2 5" key="2">
    <citation type="submission" date="2021-02" db="EMBL/GenBank/DDBJ databases">
        <title>FDA dAtabase for Regulatory Grade micrObial Sequences (FDA-ARGOS): Supporting development and validation of Infectious Disease Dx tests.</title>
        <authorList>
            <person name="Carlson P."/>
            <person name="Fischbach M."/>
            <person name="Hastie J."/>
            <person name="Bilen M."/>
            <person name="Cheng A."/>
            <person name="Tallon L."/>
            <person name="Sadzewicz L."/>
            <person name="Zhao X."/>
            <person name="Boylan J."/>
            <person name="Ott S."/>
            <person name="Bowen H."/>
            <person name="Vavikolanu K."/>
            <person name="Mehta A."/>
            <person name="Aluvathingal J."/>
            <person name="Nadendla S."/>
            <person name="Yan Y."/>
            <person name="Sichtig H."/>
        </authorList>
    </citation>
    <scope>NUCLEOTIDE SEQUENCE [LARGE SCALE GENOMIC DNA]</scope>
    <source>
        <strain evidence="2 5">FDAARGOS_1229</strain>
    </source>
</reference>
<dbReference type="Proteomes" id="UP000286063">
    <property type="component" value="Unassembled WGS sequence"/>
</dbReference>
<keyword evidence="5" id="KW-1185">Reference proteome</keyword>
<proteinExistence type="inferred from homology"/>
<dbReference type="AlphaFoldDB" id="A0A413IMT3"/>
<dbReference type="PANTHER" id="PTHR35024">
    <property type="entry name" value="HYPOTHETICAL CYTOSOLIC PROTEIN"/>
    <property type="match status" value="1"/>
</dbReference>
<dbReference type="PANTHER" id="PTHR35024:SF4">
    <property type="entry name" value="POLYMER-FORMING CYTOSKELETAL PROTEIN"/>
    <property type="match status" value="1"/>
</dbReference>
<gene>
    <name evidence="3" type="ORF">DXA50_10110</name>
    <name evidence="2" type="ORF">I6J59_10765</name>
</gene>
<name>A0A413IMT3_9BACT</name>
<evidence type="ECO:0000256" key="1">
    <source>
        <dbReference type="ARBA" id="ARBA00044755"/>
    </source>
</evidence>
<evidence type="ECO:0000313" key="5">
    <source>
        <dbReference type="Proteomes" id="UP000654720"/>
    </source>
</evidence>
<reference evidence="3 4" key="1">
    <citation type="submission" date="2018-08" db="EMBL/GenBank/DDBJ databases">
        <title>A genome reference for cultivated species of the human gut microbiota.</title>
        <authorList>
            <person name="Zou Y."/>
            <person name="Xue W."/>
            <person name="Luo G."/>
        </authorList>
    </citation>
    <scope>NUCLEOTIDE SEQUENCE [LARGE SCALE GENOMIC DNA]</scope>
    <source>
        <strain evidence="3 4">OF02-7</strain>
    </source>
</reference>
<dbReference type="EMBL" id="QSCR01000016">
    <property type="protein sequence ID" value="RGY17246.1"/>
    <property type="molecule type" value="Genomic_DNA"/>
</dbReference>
<sequence>MGKEVQAILNLLSEGVIVEGNIQTPRDIRIDGTLVGTVNADGRLILGPSSHVTGKVNSPNIDVFGSVEGDIVSTGIVVLRAKSNVKGTISTATMVVEAGAVFNGESNMIASTKGVVRPETTEKK</sequence>
<evidence type="ECO:0000313" key="4">
    <source>
        <dbReference type="Proteomes" id="UP000286063"/>
    </source>
</evidence>
<accession>A0A413IMT3</accession>
<evidence type="ECO:0000313" key="2">
    <source>
        <dbReference type="EMBL" id="QRO48449.1"/>
    </source>
</evidence>
<organism evidence="3 4">
    <name type="scientific">Butyricimonas virosa</name>
    <dbReference type="NCBI Taxonomy" id="544645"/>
    <lineage>
        <taxon>Bacteria</taxon>
        <taxon>Pseudomonadati</taxon>
        <taxon>Bacteroidota</taxon>
        <taxon>Bacteroidia</taxon>
        <taxon>Bacteroidales</taxon>
        <taxon>Odoribacteraceae</taxon>
        <taxon>Butyricimonas</taxon>
    </lineage>
</organism>
<dbReference type="OrthoDB" id="5432602at2"/>